<dbReference type="AlphaFoldDB" id="A0A2N3I528"/>
<keyword evidence="2" id="KW-1185">Reference proteome</keyword>
<organism evidence="1 2">
    <name type="scientific">Raineya orbicola</name>
    <dbReference type="NCBI Taxonomy" id="2016530"/>
    <lineage>
        <taxon>Bacteria</taxon>
        <taxon>Pseudomonadati</taxon>
        <taxon>Bacteroidota</taxon>
        <taxon>Cytophagia</taxon>
        <taxon>Cytophagales</taxon>
        <taxon>Raineyaceae</taxon>
        <taxon>Raineya</taxon>
    </lineage>
</organism>
<protein>
    <submittedName>
        <fullName evidence="1">Uncharacterized protein</fullName>
    </submittedName>
</protein>
<evidence type="ECO:0000313" key="1">
    <source>
        <dbReference type="EMBL" id="PKQ65418.1"/>
    </source>
</evidence>
<sequence length="36" mass="3981">MKGLALKPVKLAEICVSVDDFLKEFNSILQAQFVGK</sequence>
<reference evidence="1 2" key="1">
    <citation type="submission" date="2017-06" db="EMBL/GenBank/DDBJ databases">
        <title>Raineya orbicola gen. nov., sp. nov. a slightly thermophilic bacterium of the phylum Bacteroidetes and the description of Raineyaceae fam. nov.</title>
        <authorList>
            <person name="Albuquerque L."/>
            <person name="Polonia A.R.M."/>
            <person name="Barroso C."/>
            <person name="Froufe H.J.C."/>
            <person name="Lage O."/>
            <person name="Lobo-Da-Cunha A."/>
            <person name="Egas C."/>
            <person name="Da Costa M.S."/>
        </authorList>
    </citation>
    <scope>NUCLEOTIDE SEQUENCE [LARGE SCALE GENOMIC DNA]</scope>
    <source>
        <strain evidence="1 2">SPSPC-11</strain>
    </source>
</reference>
<dbReference type="Proteomes" id="UP000233387">
    <property type="component" value="Unassembled WGS sequence"/>
</dbReference>
<proteinExistence type="predicted"/>
<name>A0A2N3I528_9BACT</name>
<evidence type="ECO:0000313" key="2">
    <source>
        <dbReference type="Proteomes" id="UP000233387"/>
    </source>
</evidence>
<gene>
    <name evidence="1" type="ORF">Rain11_2530</name>
</gene>
<dbReference type="EMBL" id="NKXO01000058">
    <property type="protein sequence ID" value="PKQ65418.1"/>
    <property type="molecule type" value="Genomic_DNA"/>
</dbReference>
<comment type="caution">
    <text evidence="1">The sequence shown here is derived from an EMBL/GenBank/DDBJ whole genome shotgun (WGS) entry which is preliminary data.</text>
</comment>
<accession>A0A2N3I528</accession>